<feature type="compositionally biased region" description="Polar residues" evidence="1">
    <location>
        <begin position="9"/>
        <end position="18"/>
    </location>
</feature>
<dbReference type="EMBL" id="JBANRG010000006">
    <property type="protein sequence ID" value="KAK7465459.1"/>
    <property type="molecule type" value="Genomic_DNA"/>
</dbReference>
<feature type="compositionally biased region" description="Polar residues" evidence="1">
    <location>
        <begin position="273"/>
        <end position="289"/>
    </location>
</feature>
<gene>
    <name evidence="2" type="ORF">VKT23_005436</name>
</gene>
<feature type="compositionally biased region" description="Basic residues" evidence="1">
    <location>
        <begin position="154"/>
        <end position="163"/>
    </location>
</feature>
<feature type="region of interest" description="Disordered" evidence="1">
    <location>
        <begin position="1"/>
        <end position="216"/>
    </location>
</feature>
<feature type="compositionally biased region" description="Basic and acidic residues" evidence="1">
    <location>
        <begin position="516"/>
        <end position="525"/>
    </location>
</feature>
<evidence type="ECO:0000256" key="1">
    <source>
        <dbReference type="SAM" id="MobiDB-lite"/>
    </source>
</evidence>
<name>A0ABR1JRL6_9AGAR</name>
<dbReference type="PANTHER" id="PTHR38701:SF1">
    <property type="entry name" value="UP-REGULATED DURING SEPTATION PROTEIN 1 DOMAIN-CONTAINING PROTEIN"/>
    <property type="match status" value="1"/>
</dbReference>
<feature type="compositionally biased region" description="Low complexity" evidence="1">
    <location>
        <begin position="32"/>
        <end position="41"/>
    </location>
</feature>
<dbReference type="Proteomes" id="UP001498398">
    <property type="component" value="Unassembled WGS sequence"/>
</dbReference>
<feature type="region of interest" description="Disordered" evidence="1">
    <location>
        <begin position="304"/>
        <end position="327"/>
    </location>
</feature>
<feature type="compositionally biased region" description="Acidic residues" evidence="1">
    <location>
        <begin position="400"/>
        <end position="412"/>
    </location>
</feature>
<feature type="compositionally biased region" description="Low complexity" evidence="1">
    <location>
        <begin position="55"/>
        <end position="68"/>
    </location>
</feature>
<keyword evidence="3" id="KW-1185">Reference proteome</keyword>
<feature type="region of interest" description="Disordered" evidence="1">
    <location>
        <begin position="470"/>
        <end position="542"/>
    </location>
</feature>
<feature type="compositionally biased region" description="Polar residues" evidence="1">
    <location>
        <begin position="94"/>
        <end position="112"/>
    </location>
</feature>
<feature type="compositionally biased region" description="Basic and acidic residues" evidence="1">
    <location>
        <begin position="315"/>
        <end position="327"/>
    </location>
</feature>
<evidence type="ECO:0000313" key="2">
    <source>
        <dbReference type="EMBL" id="KAK7465459.1"/>
    </source>
</evidence>
<feature type="compositionally biased region" description="Low complexity" evidence="1">
    <location>
        <begin position="246"/>
        <end position="272"/>
    </location>
</feature>
<feature type="compositionally biased region" description="Polar residues" evidence="1">
    <location>
        <begin position="382"/>
        <end position="398"/>
    </location>
</feature>
<protein>
    <submittedName>
        <fullName evidence="2">Uncharacterized protein</fullName>
    </submittedName>
</protein>
<feature type="region of interest" description="Disordered" evidence="1">
    <location>
        <begin position="377"/>
        <end position="427"/>
    </location>
</feature>
<feature type="compositionally biased region" description="Acidic residues" evidence="1">
    <location>
        <begin position="506"/>
        <end position="515"/>
    </location>
</feature>
<accession>A0ABR1JRL6</accession>
<dbReference type="PANTHER" id="PTHR38701">
    <property type="entry name" value="CHROMOSOME 8, WHOLE GENOME SHOTGUN SEQUENCE"/>
    <property type="match status" value="1"/>
</dbReference>
<feature type="compositionally biased region" description="Low complexity" evidence="1">
    <location>
        <begin position="76"/>
        <end position="88"/>
    </location>
</feature>
<feature type="compositionally biased region" description="Polar residues" evidence="1">
    <location>
        <begin position="129"/>
        <end position="141"/>
    </location>
</feature>
<reference evidence="2 3" key="1">
    <citation type="submission" date="2024-01" db="EMBL/GenBank/DDBJ databases">
        <title>A draft genome for the cacao thread blight pathogen Marasmiellus scandens.</title>
        <authorList>
            <person name="Baruah I.K."/>
            <person name="Leung J."/>
            <person name="Bukari Y."/>
            <person name="Amoako-Attah I."/>
            <person name="Meinhardt L.W."/>
            <person name="Bailey B.A."/>
            <person name="Cohen S.P."/>
        </authorList>
    </citation>
    <scope>NUCLEOTIDE SEQUENCE [LARGE SCALE GENOMIC DNA]</scope>
    <source>
        <strain evidence="2 3">GH-19</strain>
    </source>
</reference>
<comment type="caution">
    <text evidence="2">The sequence shown here is derived from an EMBL/GenBank/DDBJ whole genome shotgun (WGS) entry which is preliminary data.</text>
</comment>
<feature type="compositionally biased region" description="Acidic residues" evidence="1">
    <location>
        <begin position="304"/>
        <end position="314"/>
    </location>
</feature>
<sequence length="542" mass="59253">MEVRRKVTSKLTYNDSSRPPSPLKSYVTSASTTTTTTTTMTRPKAKVNSSATPTSVRKPAKSVSSVSPARPPSPSKLPKLQSSLSTQTPRVRATKSSSLRPQTAQSTPSTPVDSRPRFGSVSLRPDWSPPTTDSIFPSSHSDIPDYLSDSAPRIKSRISKFAKHTSSPPGVANHRVRAPSISSSTTSSNPRSAINGTTTPRSSPPPPNHYQPLFATGDETIHANYYNYRVAKVDPASIPLPPHSPPASAVSFSSRSSVSRSSASHGEESQSANTTMSETTGKGTVTNGDLRSTLDTLVLFSGADDDLVPSEDEDHEKSKERKVMDEAKSNRKIADLEITNRSLLAINSSLEATKHRQAKEIRELRRKLRESRLILPPRTFRAVTSQESDSSTPLSPTQDDASDEDEDEDGDTYLDKQNNKVGYDDYLADDDDTYRRIRVRMNDLIETAQRALETSAKDFVGSTGGKKVLSAEEVRYWRDSTGGEGESRAQDGEEDTGAKRRRRGDDDDSEEEDEVERMTIPRDLSKSPSPSPTPDILVTQSP</sequence>
<feature type="region of interest" description="Disordered" evidence="1">
    <location>
        <begin position="239"/>
        <end position="289"/>
    </location>
</feature>
<feature type="compositionally biased region" description="Low complexity" evidence="1">
    <location>
        <begin position="178"/>
        <end position="201"/>
    </location>
</feature>
<evidence type="ECO:0000313" key="3">
    <source>
        <dbReference type="Proteomes" id="UP001498398"/>
    </source>
</evidence>
<organism evidence="2 3">
    <name type="scientific">Marasmiellus scandens</name>
    <dbReference type="NCBI Taxonomy" id="2682957"/>
    <lineage>
        <taxon>Eukaryota</taxon>
        <taxon>Fungi</taxon>
        <taxon>Dikarya</taxon>
        <taxon>Basidiomycota</taxon>
        <taxon>Agaricomycotina</taxon>
        <taxon>Agaricomycetes</taxon>
        <taxon>Agaricomycetidae</taxon>
        <taxon>Agaricales</taxon>
        <taxon>Marasmiineae</taxon>
        <taxon>Omphalotaceae</taxon>
        <taxon>Marasmiellus</taxon>
    </lineage>
</organism>
<proteinExistence type="predicted"/>